<dbReference type="InParanoid" id="A0A420WMG0"/>
<proteinExistence type="predicted"/>
<comment type="caution">
    <text evidence="3">The sequence shown here is derived from an EMBL/GenBank/DDBJ whole genome shotgun (WGS) entry which is preliminary data.</text>
</comment>
<feature type="transmembrane region" description="Helical" evidence="1">
    <location>
        <begin position="73"/>
        <end position="93"/>
    </location>
</feature>
<evidence type="ECO:0000256" key="1">
    <source>
        <dbReference type="SAM" id="Phobius"/>
    </source>
</evidence>
<organism evidence="3 4">
    <name type="scientific">Litorimonas taeanensis</name>
    <dbReference type="NCBI Taxonomy" id="568099"/>
    <lineage>
        <taxon>Bacteria</taxon>
        <taxon>Pseudomonadati</taxon>
        <taxon>Pseudomonadota</taxon>
        <taxon>Alphaproteobacteria</taxon>
        <taxon>Maricaulales</taxon>
        <taxon>Robiginitomaculaceae</taxon>
    </lineage>
</organism>
<sequence length="137" mass="15105">MKNGFMTAVQESKFTIWTARILCLLTMGLVVWKSLAQINLPNSFNNMDKVLHFGAYFTVCGLALLARFSKRALITVFAVILMGVIIEFLQGTMNIGRSISFWDAVANSAGAFLAFSIWLLFQARPDKASTSVSEISA</sequence>
<dbReference type="Proteomes" id="UP000282211">
    <property type="component" value="Unassembled WGS sequence"/>
</dbReference>
<dbReference type="AlphaFoldDB" id="A0A420WMG0"/>
<feature type="transmembrane region" description="Helical" evidence="1">
    <location>
        <begin position="21"/>
        <end position="38"/>
    </location>
</feature>
<feature type="transmembrane region" description="Helical" evidence="1">
    <location>
        <begin position="99"/>
        <end position="121"/>
    </location>
</feature>
<gene>
    <name evidence="3" type="ORF">DES40_1423</name>
</gene>
<dbReference type="PANTHER" id="PTHR28008:SF1">
    <property type="entry name" value="DOMAIN PROTEIN, PUTATIVE (AFU_ORTHOLOGUE AFUA_3G10980)-RELATED"/>
    <property type="match status" value="1"/>
</dbReference>
<dbReference type="NCBIfam" id="NF037970">
    <property type="entry name" value="vanZ_1"/>
    <property type="match status" value="1"/>
</dbReference>
<keyword evidence="1" id="KW-1133">Transmembrane helix</keyword>
<evidence type="ECO:0000313" key="4">
    <source>
        <dbReference type="Proteomes" id="UP000282211"/>
    </source>
</evidence>
<dbReference type="EMBL" id="RBII01000001">
    <property type="protein sequence ID" value="RKQ72086.1"/>
    <property type="molecule type" value="Genomic_DNA"/>
</dbReference>
<accession>A0A420WMG0</accession>
<name>A0A420WMG0_9PROT</name>
<protein>
    <submittedName>
        <fullName evidence="3">VanZ family protein</fullName>
    </submittedName>
</protein>
<keyword evidence="4" id="KW-1185">Reference proteome</keyword>
<keyword evidence="1" id="KW-0472">Membrane</keyword>
<reference evidence="3 4" key="1">
    <citation type="submission" date="2018-10" db="EMBL/GenBank/DDBJ databases">
        <title>Genomic Encyclopedia of Type Strains, Phase IV (KMG-IV): sequencing the most valuable type-strain genomes for metagenomic binning, comparative biology and taxonomic classification.</title>
        <authorList>
            <person name="Goeker M."/>
        </authorList>
    </citation>
    <scope>NUCLEOTIDE SEQUENCE [LARGE SCALE GENOMIC DNA]</scope>
    <source>
        <strain evidence="3 4">DSM 22008</strain>
    </source>
</reference>
<evidence type="ECO:0000313" key="3">
    <source>
        <dbReference type="EMBL" id="RKQ72086.1"/>
    </source>
</evidence>
<feature type="transmembrane region" description="Helical" evidence="1">
    <location>
        <begin position="50"/>
        <end position="66"/>
    </location>
</feature>
<dbReference type="PANTHER" id="PTHR28008">
    <property type="entry name" value="DOMAIN PROTEIN, PUTATIVE (AFU_ORTHOLOGUE AFUA_3G10980)-RELATED"/>
    <property type="match status" value="1"/>
</dbReference>
<evidence type="ECO:0000259" key="2">
    <source>
        <dbReference type="Pfam" id="PF04892"/>
    </source>
</evidence>
<keyword evidence="1" id="KW-0812">Transmembrane</keyword>
<dbReference type="Pfam" id="PF04892">
    <property type="entry name" value="VanZ"/>
    <property type="match status" value="1"/>
</dbReference>
<dbReference type="InterPro" id="IPR006976">
    <property type="entry name" value="VanZ-like"/>
</dbReference>
<feature type="domain" description="VanZ-like" evidence="2">
    <location>
        <begin position="33"/>
        <end position="121"/>
    </location>
</feature>